<dbReference type="AlphaFoldDB" id="A0A3D8S1W4"/>
<dbReference type="InterPro" id="IPR054293">
    <property type="entry name" value="DUF7029"/>
</dbReference>
<proteinExistence type="predicted"/>
<evidence type="ECO:0000256" key="1">
    <source>
        <dbReference type="SAM" id="SignalP"/>
    </source>
</evidence>
<protein>
    <recommendedName>
        <fullName evidence="2">DUF7029 domain-containing protein</fullName>
    </recommendedName>
</protein>
<dbReference type="OrthoDB" id="160645at2759"/>
<feature type="signal peptide" evidence="1">
    <location>
        <begin position="1"/>
        <end position="21"/>
    </location>
</feature>
<feature type="domain" description="DUF7029" evidence="2">
    <location>
        <begin position="117"/>
        <end position="214"/>
    </location>
</feature>
<dbReference type="Proteomes" id="UP000256645">
    <property type="component" value="Unassembled WGS sequence"/>
</dbReference>
<gene>
    <name evidence="3" type="ORF">BP6252_04925</name>
</gene>
<evidence type="ECO:0000313" key="4">
    <source>
        <dbReference type="Proteomes" id="UP000256645"/>
    </source>
</evidence>
<dbReference type="STRING" id="1849047.A0A3D8S1W4"/>
<sequence length="542" mass="56968">MTSLLHSLAVMAVALSSLTLAAPASAPLNPTILSPVSGSHPFSIPDDRIAARQAAPLMTLSPITSTGNVLIPADVVSKRATVGASKRQVAGLIPSSNVTLDYQYANASSVLLAQINATMKHPSVLLEDIKSITKVDCDLTSVNITFGDQAEFDASSASWPTSSFILFTNHLGDCDAENERGLYIVEAMTFDPTTFSVMASTTKSAFQDVTEDMEIVFTKPSATSEKRAVTQTFLGDFPGTISLSNSPTKKKFSVSVERPSLSGSFAMSGHVKFNLIKKKASKFYVDLEMGIEAAANVLVVAGIAYDSDVYTYSPASLSISAFTIPGILDVGPMLELHLGVEVAVSGEVDVSTNLTASLPTSHVRLDFLDSAKSVTSGWEPVYTHATNITVPIDGQVNPFVSVTAAIGVNFLSGLLDLSSGVTTRAELINDFKLNGQINIDGSGNVTLPASSVTPPASNLTLPASNVILSASNATSSTLNSTLPASNTTNPASAGATCVNGISYSNAFDVIVTAFVTQFYSLQLYKLDVPIYDSKCWTWGTPL</sequence>
<keyword evidence="1" id="KW-0732">Signal</keyword>
<dbReference type="EMBL" id="PDLM01000004">
    <property type="protein sequence ID" value="RDW80287.1"/>
    <property type="molecule type" value="Genomic_DNA"/>
</dbReference>
<accession>A0A3D8S1W4</accession>
<dbReference type="Pfam" id="PF22974">
    <property type="entry name" value="DUF7029"/>
    <property type="match status" value="1"/>
</dbReference>
<organism evidence="3 4">
    <name type="scientific">Coleophoma cylindrospora</name>
    <dbReference type="NCBI Taxonomy" id="1849047"/>
    <lineage>
        <taxon>Eukaryota</taxon>
        <taxon>Fungi</taxon>
        <taxon>Dikarya</taxon>
        <taxon>Ascomycota</taxon>
        <taxon>Pezizomycotina</taxon>
        <taxon>Leotiomycetes</taxon>
        <taxon>Helotiales</taxon>
        <taxon>Dermateaceae</taxon>
        <taxon>Coleophoma</taxon>
    </lineage>
</organism>
<comment type="caution">
    <text evidence="3">The sequence shown here is derived from an EMBL/GenBank/DDBJ whole genome shotgun (WGS) entry which is preliminary data.</text>
</comment>
<keyword evidence="4" id="KW-1185">Reference proteome</keyword>
<evidence type="ECO:0000259" key="2">
    <source>
        <dbReference type="Pfam" id="PF22974"/>
    </source>
</evidence>
<reference evidence="3 4" key="1">
    <citation type="journal article" date="2018" name="IMA Fungus">
        <title>IMA Genome-F 9: Draft genome sequence of Annulohypoxylon stygium, Aspergillus mulundensis, Berkeleyomyces basicola (syn. Thielaviopsis basicola), Ceratocystis smalleyi, two Cercospora beticola strains, Coleophoma cylindrospora, Fusarium fracticaudum, Phialophora cf. hyalina, and Morchella septimelata.</title>
        <authorList>
            <person name="Wingfield B.D."/>
            <person name="Bills G.F."/>
            <person name="Dong Y."/>
            <person name="Huang W."/>
            <person name="Nel W.J."/>
            <person name="Swalarsk-Parry B.S."/>
            <person name="Vaghefi N."/>
            <person name="Wilken P.M."/>
            <person name="An Z."/>
            <person name="de Beer Z.W."/>
            <person name="De Vos L."/>
            <person name="Chen L."/>
            <person name="Duong T.A."/>
            <person name="Gao Y."/>
            <person name="Hammerbacher A."/>
            <person name="Kikkert J.R."/>
            <person name="Li Y."/>
            <person name="Li H."/>
            <person name="Li K."/>
            <person name="Li Q."/>
            <person name="Liu X."/>
            <person name="Ma X."/>
            <person name="Naidoo K."/>
            <person name="Pethybridge S.J."/>
            <person name="Sun J."/>
            <person name="Steenkamp E.T."/>
            <person name="van der Nest M.A."/>
            <person name="van Wyk S."/>
            <person name="Wingfield M.J."/>
            <person name="Xiong C."/>
            <person name="Yue Q."/>
            <person name="Zhang X."/>
        </authorList>
    </citation>
    <scope>NUCLEOTIDE SEQUENCE [LARGE SCALE GENOMIC DNA]</scope>
    <source>
        <strain evidence="3 4">BP6252</strain>
    </source>
</reference>
<evidence type="ECO:0000313" key="3">
    <source>
        <dbReference type="EMBL" id="RDW80287.1"/>
    </source>
</evidence>
<feature type="chain" id="PRO_5017556230" description="DUF7029 domain-containing protein" evidence="1">
    <location>
        <begin position="22"/>
        <end position="542"/>
    </location>
</feature>
<name>A0A3D8S1W4_9HELO</name>